<protein>
    <submittedName>
        <fullName evidence="1">Transposase</fullName>
    </submittedName>
</protein>
<dbReference type="InterPro" id="IPR052546">
    <property type="entry name" value="Transposase_8_domain"/>
</dbReference>
<proteinExistence type="predicted"/>
<dbReference type="AlphaFoldDB" id="A0A1Z4EBB8"/>
<gene>
    <name evidence="1" type="ORF">MSG_00092</name>
</gene>
<dbReference type="GO" id="GO:0004803">
    <property type="term" value="F:transposase activity"/>
    <property type="evidence" value="ECO:0007669"/>
    <property type="project" value="InterPro"/>
</dbReference>
<dbReference type="PANTHER" id="PTHR33609">
    <property type="entry name" value="LOW CALCIUM RESPONSE LOCUS PROTEIN S"/>
    <property type="match status" value="1"/>
</dbReference>
<accession>A0A1Z4EBB8</accession>
<dbReference type="PANTHER" id="PTHR33609:SF1">
    <property type="entry name" value="TRANSPOSASE"/>
    <property type="match status" value="1"/>
</dbReference>
<reference evidence="2" key="1">
    <citation type="submission" date="2017-06" db="EMBL/GenBank/DDBJ databases">
        <title>Complete Genome Sequence of Mycobacterium shigaense.</title>
        <authorList>
            <person name="Fukano H."/>
            <person name="Yoshida M."/>
            <person name="Kazumi Y."/>
            <person name="Ogura Y."/>
            <person name="Mitarai S."/>
            <person name="Hayashi T."/>
            <person name="Hoshino Y."/>
        </authorList>
    </citation>
    <scope>NUCLEOTIDE SEQUENCE [LARGE SCALE GENOMIC DNA]</scope>
    <source>
        <strain evidence="2">UN-152</strain>
    </source>
</reference>
<keyword evidence="2" id="KW-1185">Reference proteome</keyword>
<dbReference type="GO" id="GO:0006313">
    <property type="term" value="P:DNA transposition"/>
    <property type="evidence" value="ECO:0007669"/>
    <property type="project" value="InterPro"/>
</dbReference>
<evidence type="ECO:0000313" key="2">
    <source>
        <dbReference type="Proteomes" id="UP000217736"/>
    </source>
</evidence>
<sequence>MTLTGPRGPVHGVRSDRLLARGKHAPAVCRELGVSQATYRRWRNQFGGLKTQDAERLKGFEREKSTLKRLSADAELEKVALKEIARGSFKPRNAGGEGWLVNHKKMPRLWRED</sequence>
<dbReference type="InterPro" id="IPR002514">
    <property type="entry name" value="Transposase_8"/>
</dbReference>
<dbReference type="GO" id="GO:0003677">
    <property type="term" value="F:DNA binding"/>
    <property type="evidence" value="ECO:0007669"/>
    <property type="project" value="InterPro"/>
</dbReference>
<organism evidence="1 2">
    <name type="scientific">Mycobacterium shigaense</name>
    <dbReference type="NCBI Taxonomy" id="722731"/>
    <lineage>
        <taxon>Bacteria</taxon>
        <taxon>Bacillati</taxon>
        <taxon>Actinomycetota</taxon>
        <taxon>Actinomycetes</taxon>
        <taxon>Mycobacteriales</taxon>
        <taxon>Mycobacteriaceae</taxon>
        <taxon>Mycobacterium</taxon>
        <taxon>Mycobacterium simiae complex</taxon>
    </lineage>
</organism>
<name>A0A1Z4EBB8_9MYCO</name>
<dbReference type="Pfam" id="PF01527">
    <property type="entry name" value="HTH_Tnp_1"/>
    <property type="match status" value="1"/>
</dbReference>
<dbReference type="SUPFAM" id="SSF46689">
    <property type="entry name" value="Homeodomain-like"/>
    <property type="match status" value="1"/>
</dbReference>
<dbReference type="KEGG" id="mshg:MSG_00092"/>
<evidence type="ECO:0000313" key="1">
    <source>
        <dbReference type="EMBL" id="BAX90259.1"/>
    </source>
</evidence>
<dbReference type="Proteomes" id="UP000217736">
    <property type="component" value="Chromosome"/>
</dbReference>
<dbReference type="InterPro" id="IPR009057">
    <property type="entry name" value="Homeodomain-like_sf"/>
</dbReference>
<dbReference type="EMBL" id="AP018164">
    <property type="protein sequence ID" value="BAX90259.1"/>
    <property type="molecule type" value="Genomic_DNA"/>
</dbReference>